<accession>G3HQA1</accession>
<evidence type="ECO:0000313" key="2">
    <source>
        <dbReference type="Proteomes" id="UP000001075"/>
    </source>
</evidence>
<sequence>MLSIGHPTSNSPCAKDANIRGLCSTGPYCVVTLRCSSSTWTISNAQAAPGDKLNTPSREESAVRFCKCTIKAECSTEGNALEQVQGRSEHTTA</sequence>
<dbReference type="EMBL" id="JH000604">
    <property type="protein sequence ID" value="EGV92929.1"/>
    <property type="molecule type" value="Genomic_DNA"/>
</dbReference>
<protein>
    <submittedName>
        <fullName evidence="1">Uncharacterized protein</fullName>
    </submittedName>
</protein>
<dbReference type="InParanoid" id="G3HQA1"/>
<reference evidence="2" key="1">
    <citation type="journal article" date="2011" name="Nat. Biotechnol.">
        <title>The genomic sequence of the Chinese hamster ovary (CHO)-K1 cell line.</title>
        <authorList>
            <person name="Xu X."/>
            <person name="Nagarajan H."/>
            <person name="Lewis N.E."/>
            <person name="Pan S."/>
            <person name="Cai Z."/>
            <person name="Liu X."/>
            <person name="Chen W."/>
            <person name="Xie M."/>
            <person name="Wang W."/>
            <person name="Hammond S."/>
            <person name="Andersen M.R."/>
            <person name="Neff N."/>
            <person name="Passarelli B."/>
            <person name="Koh W."/>
            <person name="Fan H.C."/>
            <person name="Wang J."/>
            <person name="Gui Y."/>
            <person name="Lee K.H."/>
            <person name="Betenbaugh M.J."/>
            <person name="Quake S.R."/>
            <person name="Famili I."/>
            <person name="Palsson B.O."/>
            <person name="Wang J."/>
        </authorList>
    </citation>
    <scope>NUCLEOTIDE SEQUENCE [LARGE SCALE GENOMIC DNA]</scope>
    <source>
        <strain evidence="2">CHO K1 cell line</strain>
    </source>
</reference>
<proteinExistence type="predicted"/>
<gene>
    <name evidence="1" type="ORF">I79_012997</name>
</gene>
<dbReference type="AlphaFoldDB" id="G3HQA1"/>
<organism evidence="1 2">
    <name type="scientific">Cricetulus griseus</name>
    <name type="common">Chinese hamster</name>
    <name type="synonym">Cricetulus barabensis griseus</name>
    <dbReference type="NCBI Taxonomy" id="10029"/>
    <lineage>
        <taxon>Eukaryota</taxon>
        <taxon>Metazoa</taxon>
        <taxon>Chordata</taxon>
        <taxon>Craniata</taxon>
        <taxon>Vertebrata</taxon>
        <taxon>Euteleostomi</taxon>
        <taxon>Mammalia</taxon>
        <taxon>Eutheria</taxon>
        <taxon>Euarchontoglires</taxon>
        <taxon>Glires</taxon>
        <taxon>Rodentia</taxon>
        <taxon>Myomorpha</taxon>
        <taxon>Muroidea</taxon>
        <taxon>Cricetidae</taxon>
        <taxon>Cricetinae</taxon>
        <taxon>Cricetulus</taxon>
    </lineage>
</organism>
<dbReference type="Proteomes" id="UP000001075">
    <property type="component" value="Unassembled WGS sequence"/>
</dbReference>
<name>G3HQA1_CRIGR</name>
<evidence type="ECO:0000313" key="1">
    <source>
        <dbReference type="EMBL" id="EGV92929.1"/>
    </source>
</evidence>